<feature type="region of interest" description="Disordered" evidence="1">
    <location>
        <begin position="25"/>
        <end position="113"/>
    </location>
</feature>
<dbReference type="AlphaFoldDB" id="A0A0F4YWU9"/>
<reference evidence="2 3" key="1">
    <citation type="submission" date="2015-04" db="EMBL/GenBank/DDBJ databases">
        <authorList>
            <person name="Heijne W.H."/>
            <person name="Fedorova N.D."/>
            <person name="Nierman W.C."/>
            <person name="Vollebregt A.W."/>
            <person name="Zhao Z."/>
            <person name="Wu L."/>
            <person name="Kumar M."/>
            <person name="Stam H."/>
            <person name="van den Berg M.A."/>
            <person name="Pel H.J."/>
        </authorList>
    </citation>
    <scope>NUCLEOTIDE SEQUENCE [LARGE SCALE GENOMIC DNA]</scope>
    <source>
        <strain evidence="2 3">CBS 393.64</strain>
    </source>
</reference>
<sequence length="578" mass="65285">MFQRSRPLYFRPPPETFNMFIDLVSSDDESPGMSVLKSAHGQSDESNIVNVSEADGGSFQRPVRRSDTNQQRQEPRSLMRQSEAQIRILGGPQTIFSQRPETRSPREPPALNHRAGIESEPATQPRWVPTISSAAPVPSYRRLQPPVSYIYRDQAAKKKADQFERLRKAETDLQLYLEENPGNDKFRAKSLQLRSYREKLEGGDLLSSGKLDWIRGIHRSIDRRRVADDAKAFAAKARSENSRSRPKSTESAGERSRVNTPLQSPSCHSLRHPTTGGKTIPQGLLNEITPTKSSRLPKPTREPLKRKRPQYGGKAPLPIMPYSFPPASFDMHESESSVEDSSPEEPMSENSDDDDSDADCYDADMEDTESEETSEGKEEEGGVEYERYWQYAVVQLDSRPYTPQSNFRKSPWDLYRPAEGYGKNVPENRPAPNEWRCGSVEVSVEKEWVTRAVSDKSPGKTAKKHLQGVFIVLVQQKDLKTGTLIRSDVHPKSFLSVNDANRHAGQVWRLASMSEEEIQQENLSQGGIFDSPVKFAPGYLGELEVDGKLFQKTFLIQKGEQKIQVTMSIQKLEVIHPV</sequence>
<evidence type="ECO:0000313" key="3">
    <source>
        <dbReference type="Proteomes" id="UP000053958"/>
    </source>
</evidence>
<dbReference type="RefSeq" id="XP_013329301.1">
    <property type="nucleotide sequence ID" value="XM_013473847.1"/>
</dbReference>
<dbReference type="GeneID" id="25315658"/>
<protein>
    <submittedName>
        <fullName evidence="2">Uncharacterized protein</fullName>
    </submittedName>
</protein>
<name>A0A0F4YWU9_RASE3</name>
<feature type="compositionally biased region" description="Polar residues" evidence="1">
    <location>
        <begin position="258"/>
        <end position="267"/>
    </location>
</feature>
<evidence type="ECO:0000313" key="2">
    <source>
        <dbReference type="EMBL" id="KKA22689.1"/>
    </source>
</evidence>
<feature type="region of interest" description="Disordered" evidence="1">
    <location>
        <begin position="232"/>
        <end position="382"/>
    </location>
</feature>
<evidence type="ECO:0000256" key="1">
    <source>
        <dbReference type="SAM" id="MobiDB-lite"/>
    </source>
</evidence>
<feature type="compositionally biased region" description="Acidic residues" evidence="1">
    <location>
        <begin position="336"/>
        <end position="373"/>
    </location>
</feature>
<comment type="caution">
    <text evidence="2">The sequence shown here is derived from an EMBL/GenBank/DDBJ whole genome shotgun (WGS) entry which is preliminary data.</text>
</comment>
<keyword evidence="3" id="KW-1185">Reference proteome</keyword>
<feature type="compositionally biased region" description="Polar residues" evidence="1">
    <location>
        <begin position="40"/>
        <end position="50"/>
    </location>
</feature>
<dbReference type="EMBL" id="LASV01000132">
    <property type="protein sequence ID" value="KKA22689.1"/>
    <property type="molecule type" value="Genomic_DNA"/>
</dbReference>
<accession>A0A0F4YWU9</accession>
<dbReference type="STRING" id="1408163.A0A0F4YWU9"/>
<dbReference type="Proteomes" id="UP000053958">
    <property type="component" value="Unassembled WGS sequence"/>
</dbReference>
<gene>
    <name evidence="2" type="ORF">T310_3308</name>
</gene>
<organism evidence="2 3">
    <name type="scientific">Rasamsonia emersonii (strain ATCC 16479 / CBS 393.64 / IMI 116815)</name>
    <dbReference type="NCBI Taxonomy" id="1408163"/>
    <lineage>
        <taxon>Eukaryota</taxon>
        <taxon>Fungi</taxon>
        <taxon>Dikarya</taxon>
        <taxon>Ascomycota</taxon>
        <taxon>Pezizomycotina</taxon>
        <taxon>Eurotiomycetes</taxon>
        <taxon>Eurotiomycetidae</taxon>
        <taxon>Eurotiales</taxon>
        <taxon>Trichocomaceae</taxon>
        <taxon>Rasamsonia</taxon>
    </lineage>
</organism>
<feature type="compositionally biased region" description="Basic and acidic residues" evidence="1">
    <location>
        <begin position="232"/>
        <end position="243"/>
    </location>
</feature>
<proteinExistence type="predicted"/>